<feature type="active site" description="Proton donor" evidence="4">
    <location>
        <position position="108"/>
    </location>
</feature>
<comment type="function">
    <text evidence="4">Catalyzes the transfer of a formyl group from 10-formyltetrahydrofolate to 5-phospho-ribosyl-glycinamide (GAR), producing 5-phospho-ribosyl-N-formylglycinamide (FGAR) and tetrahydrofolate.</text>
</comment>
<comment type="similarity">
    <text evidence="4">Belongs to the GART family.</text>
</comment>
<feature type="binding site" evidence="4">
    <location>
        <begin position="13"/>
        <end position="15"/>
    </location>
    <ligand>
        <name>N(1)-(5-phospho-beta-D-ribosyl)glycinamide</name>
        <dbReference type="ChEBI" id="CHEBI:143788"/>
    </ligand>
</feature>
<evidence type="ECO:0000313" key="7">
    <source>
        <dbReference type="Proteomes" id="UP000781710"/>
    </source>
</evidence>
<dbReference type="PANTHER" id="PTHR43369:SF2">
    <property type="entry name" value="PHOSPHORIBOSYLGLYCINAMIDE FORMYLTRANSFERASE"/>
    <property type="match status" value="1"/>
</dbReference>
<accession>A0ABQ6ZF72</accession>
<gene>
    <name evidence="4" type="primary">purN</name>
    <name evidence="6" type="ORF">CSC78_13670</name>
</gene>
<feature type="site" description="Raises pKa of active site His" evidence="4">
    <location>
        <position position="144"/>
    </location>
</feature>
<dbReference type="CDD" id="cd08645">
    <property type="entry name" value="FMT_core_GART"/>
    <property type="match status" value="1"/>
</dbReference>
<name>A0ABQ6ZF72_9GAMM</name>
<feature type="binding site" evidence="4">
    <location>
        <begin position="89"/>
        <end position="92"/>
    </location>
    <ligand>
        <name>(6R)-10-formyltetrahydrofolate</name>
        <dbReference type="ChEBI" id="CHEBI:195366"/>
    </ligand>
</feature>
<evidence type="ECO:0000256" key="4">
    <source>
        <dbReference type="HAMAP-Rule" id="MF_01930"/>
    </source>
</evidence>
<comment type="caution">
    <text evidence="6">The sequence shown here is derived from an EMBL/GenBank/DDBJ whole genome shotgun (WGS) entry which is preliminary data.</text>
</comment>
<feature type="domain" description="Formyl transferase N-terminal" evidence="5">
    <location>
        <begin position="4"/>
        <end position="181"/>
    </location>
</feature>
<dbReference type="Gene3D" id="3.40.50.170">
    <property type="entry name" value="Formyl transferase, N-terminal domain"/>
    <property type="match status" value="1"/>
</dbReference>
<feature type="binding site" evidence="4">
    <location>
        <position position="64"/>
    </location>
    <ligand>
        <name>(6R)-10-formyltetrahydrofolate</name>
        <dbReference type="ChEBI" id="CHEBI:195366"/>
    </ligand>
</feature>
<dbReference type="Proteomes" id="UP000781710">
    <property type="component" value="Unassembled WGS sequence"/>
</dbReference>
<dbReference type="HAMAP" id="MF_01930">
    <property type="entry name" value="PurN"/>
    <property type="match status" value="1"/>
</dbReference>
<dbReference type="InterPro" id="IPR036477">
    <property type="entry name" value="Formyl_transf_N_sf"/>
</dbReference>
<protein>
    <recommendedName>
        <fullName evidence="4">Phosphoribosylglycinamide formyltransferase</fullName>
        <ecNumber evidence="4">2.1.2.2</ecNumber>
    </recommendedName>
    <alternativeName>
        <fullName evidence="4">5'-phosphoribosylglycinamide transformylase</fullName>
    </alternativeName>
    <alternativeName>
        <fullName evidence="4">GAR transformylase</fullName>
        <shortName evidence="4">GART</shortName>
    </alternativeName>
</protein>
<feature type="binding site" evidence="4">
    <location>
        <position position="106"/>
    </location>
    <ligand>
        <name>(6R)-10-formyltetrahydrofolate</name>
        <dbReference type="ChEBI" id="CHEBI:195366"/>
    </ligand>
</feature>
<dbReference type="SUPFAM" id="SSF53328">
    <property type="entry name" value="Formyltransferase"/>
    <property type="match status" value="1"/>
</dbReference>
<evidence type="ECO:0000256" key="3">
    <source>
        <dbReference type="ARBA" id="ARBA00022755"/>
    </source>
</evidence>
<evidence type="ECO:0000256" key="2">
    <source>
        <dbReference type="ARBA" id="ARBA00022679"/>
    </source>
</evidence>
<evidence type="ECO:0000259" key="5">
    <source>
        <dbReference type="Pfam" id="PF00551"/>
    </source>
</evidence>
<keyword evidence="2 4" id="KW-0808">Transferase</keyword>
<keyword evidence="3 4" id="KW-0658">Purine biosynthesis</keyword>
<keyword evidence="7" id="KW-1185">Reference proteome</keyword>
<proteinExistence type="inferred from homology"/>
<dbReference type="RefSeq" id="WP_162338419.1">
    <property type="nucleotide sequence ID" value="NZ_JBHSRQ010000031.1"/>
</dbReference>
<reference evidence="6 7" key="1">
    <citation type="submission" date="2017-10" db="EMBL/GenBank/DDBJ databases">
        <title>Whole genome sequencing of members of genus Pseudoxanthomonas.</title>
        <authorList>
            <person name="Kumar S."/>
            <person name="Bansal K."/>
            <person name="Kaur A."/>
            <person name="Patil P."/>
            <person name="Sharma S."/>
            <person name="Patil P.B."/>
        </authorList>
    </citation>
    <scope>NUCLEOTIDE SEQUENCE [LARGE SCALE GENOMIC DNA]</scope>
    <source>
        <strain evidence="6 7">DSM 17109</strain>
    </source>
</reference>
<evidence type="ECO:0000256" key="1">
    <source>
        <dbReference type="ARBA" id="ARBA00005054"/>
    </source>
</evidence>
<comment type="pathway">
    <text evidence="1 4">Purine metabolism; IMP biosynthesis via de novo pathway; N(2)-formyl-N(1)-(5-phospho-D-ribosyl)glycinamide from N(1)-(5-phospho-D-ribosyl)glycinamide (10-formyl THF route): step 1/1.</text>
</comment>
<dbReference type="NCBIfam" id="TIGR00639">
    <property type="entry name" value="PurN"/>
    <property type="match status" value="1"/>
</dbReference>
<dbReference type="EMBL" id="PDWW01000020">
    <property type="protein sequence ID" value="KAF1724163.1"/>
    <property type="molecule type" value="Genomic_DNA"/>
</dbReference>
<dbReference type="InterPro" id="IPR002376">
    <property type="entry name" value="Formyl_transf_N"/>
</dbReference>
<sequence>MTLRIAVLASGRGSNLQAILQAIGAGTLDAEVVGVFSDKPAAPALRQVPASRRWSARPSAFLDRAAYEAALSDAVAAVHPDWVVCAGYMRILGDAFIARFRGRLLNIHPSLLPRYRGLHTHARAIEAGDAEHGASVHFVIPELDAGAVVAQVRVPVLPDDTPEALAARLLPREHALLVAVLRLASEGQLAEQGDITRCHGQPLLNPLSLDSADRLAL</sequence>
<comment type="catalytic activity">
    <reaction evidence="4">
        <text>N(1)-(5-phospho-beta-D-ribosyl)glycinamide + (6R)-10-formyltetrahydrofolate = N(2)-formyl-N(1)-(5-phospho-beta-D-ribosyl)glycinamide + (6S)-5,6,7,8-tetrahydrofolate + H(+)</text>
        <dbReference type="Rhea" id="RHEA:15053"/>
        <dbReference type="ChEBI" id="CHEBI:15378"/>
        <dbReference type="ChEBI" id="CHEBI:57453"/>
        <dbReference type="ChEBI" id="CHEBI:143788"/>
        <dbReference type="ChEBI" id="CHEBI:147286"/>
        <dbReference type="ChEBI" id="CHEBI:195366"/>
        <dbReference type="EC" id="2.1.2.2"/>
    </reaction>
</comment>
<dbReference type="InterPro" id="IPR004607">
    <property type="entry name" value="GART"/>
</dbReference>
<organism evidence="6 7">
    <name type="scientific">Pseudoxanthomonas japonensis</name>
    <dbReference type="NCBI Taxonomy" id="69284"/>
    <lineage>
        <taxon>Bacteria</taxon>
        <taxon>Pseudomonadati</taxon>
        <taxon>Pseudomonadota</taxon>
        <taxon>Gammaproteobacteria</taxon>
        <taxon>Lysobacterales</taxon>
        <taxon>Lysobacteraceae</taxon>
        <taxon>Pseudoxanthomonas</taxon>
    </lineage>
</organism>
<dbReference type="Pfam" id="PF00551">
    <property type="entry name" value="Formyl_trans_N"/>
    <property type="match status" value="1"/>
</dbReference>
<dbReference type="EC" id="2.1.2.2" evidence="4"/>
<dbReference type="PANTHER" id="PTHR43369">
    <property type="entry name" value="PHOSPHORIBOSYLGLYCINAMIDE FORMYLTRANSFERASE"/>
    <property type="match status" value="1"/>
</dbReference>
<evidence type="ECO:0000313" key="6">
    <source>
        <dbReference type="EMBL" id="KAF1724163.1"/>
    </source>
</evidence>